<evidence type="ECO:0000313" key="1">
    <source>
        <dbReference type="EMBL" id="MBN3580682.1"/>
    </source>
</evidence>
<reference evidence="1 2" key="1">
    <citation type="submission" date="2021-02" db="EMBL/GenBank/DDBJ databases">
        <title>Draft Genome Sequences of 5 Vibrio neptunius Strains Isolated From of Bivalve Hatcheries.</title>
        <authorList>
            <person name="Galvis F."/>
            <person name="Barja J.L."/>
            <person name="Lemos M.L."/>
            <person name="Balado M."/>
        </authorList>
    </citation>
    <scope>NUCLEOTIDE SEQUENCE [LARGE SCALE GENOMIC DNA]</scope>
    <source>
        <strain evidence="1 2">PP-145.98</strain>
    </source>
</reference>
<dbReference type="EMBL" id="JAFHLB010000073">
    <property type="protein sequence ID" value="MBN3580682.1"/>
    <property type="molecule type" value="Genomic_DNA"/>
</dbReference>
<dbReference type="Proteomes" id="UP000779070">
    <property type="component" value="Unassembled WGS sequence"/>
</dbReference>
<proteinExistence type="predicted"/>
<evidence type="ECO:0000313" key="2">
    <source>
        <dbReference type="Proteomes" id="UP000779070"/>
    </source>
</evidence>
<gene>
    <name evidence="1" type="ORF">JYA62_24045</name>
</gene>
<comment type="caution">
    <text evidence="1">The sequence shown here is derived from an EMBL/GenBank/DDBJ whole genome shotgun (WGS) entry which is preliminary data.</text>
</comment>
<sequence length="105" mass="12170">MEDNSGLAIRILSENKKVRYGIFGYIDGEKYFPPLEFFNDFLRGGSDPCDQDGLMGGWTPFTLSEKEYRIVLAWWGQENPDFVVDHLDASDWSDWCVTLMEMEDT</sequence>
<name>A0ABS3A888_9VIBR</name>
<protein>
    <submittedName>
        <fullName evidence="1">Uncharacterized protein</fullName>
    </submittedName>
</protein>
<organism evidence="1 2">
    <name type="scientific">Vibrio neptunius</name>
    <dbReference type="NCBI Taxonomy" id="170651"/>
    <lineage>
        <taxon>Bacteria</taxon>
        <taxon>Pseudomonadati</taxon>
        <taxon>Pseudomonadota</taxon>
        <taxon>Gammaproteobacteria</taxon>
        <taxon>Vibrionales</taxon>
        <taxon>Vibrionaceae</taxon>
        <taxon>Vibrio</taxon>
    </lineage>
</organism>
<dbReference type="RefSeq" id="WP_206372319.1">
    <property type="nucleotide sequence ID" value="NZ_CAWPTM010000150.1"/>
</dbReference>
<accession>A0ABS3A888</accession>
<keyword evidence="2" id="KW-1185">Reference proteome</keyword>